<gene>
    <name evidence="5" type="ORF">DTF68_25565</name>
    <name evidence="6" type="ORF">DU879_25535</name>
</gene>
<dbReference type="EMBL" id="AAHNPB010000058">
    <property type="protein sequence ID" value="EBY2571961.1"/>
    <property type="molecule type" value="Genomic_DNA"/>
</dbReference>
<evidence type="ECO:0000256" key="1">
    <source>
        <dbReference type="ARBA" id="ARBA00010873"/>
    </source>
</evidence>
<dbReference type="NCBIfam" id="NF041496">
    <property type="entry name" value="MobQ"/>
    <property type="match status" value="1"/>
</dbReference>
<sequence>MAIYHLSFKLCKRSEGKSSVYLAAYQNRNKFTDNRTGAVWNYSKKEGFDGSLILAPPQAPGWLVKSSEALWNEVERTERQKNGQTARYFDVALPVELDDKQKKDLLIKYCQDNFVDEGMIADIAFHDLNSKNPHAHVMLTMKNVGPEGFLTKNREWNDKKCLEAWRQNWEVITNEALKKYGHKSRIDSRSLEEQKEEADRKAKVAKTPQAKAAWIAKSIRLDRTPMTRIHRHNWKTGQKLRKLEQEERKILYKKASLTYHQITKPIEPEQSMKIEKSQIAQKIKSIFETAKNKLNSKIADFFKPKPKKETPEKFVSSYEIDELGNHILKKEAENWDQKNNDKIKKQVREKKEKEESERLRLKEEDEKLKNSSKPIQQNNNHRKLKR</sequence>
<evidence type="ECO:0000256" key="2">
    <source>
        <dbReference type="ARBA" id="ARBA00022971"/>
    </source>
</evidence>
<evidence type="ECO:0000259" key="4">
    <source>
        <dbReference type="Pfam" id="PF03389"/>
    </source>
</evidence>
<feature type="region of interest" description="Disordered" evidence="3">
    <location>
        <begin position="330"/>
        <end position="386"/>
    </location>
</feature>
<keyword evidence="2" id="KW-0184">Conjugation</keyword>
<feature type="compositionally biased region" description="Basic and acidic residues" evidence="3">
    <location>
        <begin position="330"/>
        <end position="369"/>
    </location>
</feature>
<reference evidence="6" key="1">
    <citation type="submission" date="2018-07" db="EMBL/GenBank/DDBJ databases">
        <authorList>
            <person name="Ashton P.M."/>
            <person name="Dallman T."/>
            <person name="Nair S."/>
            <person name="De Pinna E."/>
            <person name="Peters T."/>
            <person name="Grant K."/>
        </authorList>
    </citation>
    <scope>NUCLEOTIDE SEQUENCE</scope>
    <source>
        <strain evidence="5">316338</strain>
        <strain evidence="6">320923</strain>
    </source>
</reference>
<evidence type="ECO:0000313" key="6">
    <source>
        <dbReference type="EMBL" id="EBY2571961.1"/>
    </source>
</evidence>
<proteinExistence type="inferred from homology"/>
<evidence type="ECO:0000256" key="3">
    <source>
        <dbReference type="SAM" id="MobiDB-lite"/>
    </source>
</evidence>
<organism evidence="6">
    <name type="scientific">Salmonella typhimurium</name>
    <dbReference type="NCBI Taxonomy" id="90371"/>
    <lineage>
        <taxon>Bacteria</taxon>
        <taxon>Pseudomonadati</taxon>
        <taxon>Pseudomonadota</taxon>
        <taxon>Gammaproteobacteria</taxon>
        <taxon>Enterobacterales</taxon>
        <taxon>Enterobacteriaceae</taxon>
        <taxon>Salmonella</taxon>
    </lineage>
</organism>
<protein>
    <recommendedName>
        <fullName evidence="4">MobA/MobL protein domain-containing protein</fullName>
    </recommendedName>
</protein>
<dbReference type="Pfam" id="PF03389">
    <property type="entry name" value="MobA_MobL"/>
    <property type="match status" value="1"/>
</dbReference>
<dbReference type="AlphaFoldDB" id="A0A5W8Y472"/>
<name>A0A5W8Y472_SALTM</name>
<comment type="caution">
    <text evidence="6">The sequence shown here is derived from an EMBL/GenBank/DDBJ whole genome shotgun (WGS) entry which is preliminary data.</text>
</comment>
<dbReference type="InterPro" id="IPR005053">
    <property type="entry name" value="MobA_MobL"/>
</dbReference>
<accession>A0A5W8Y472</accession>
<evidence type="ECO:0000313" key="5">
    <source>
        <dbReference type="EMBL" id="EBX8409816.1"/>
    </source>
</evidence>
<dbReference type="EMBL" id="AAHMJT010000054">
    <property type="protein sequence ID" value="EBX8409816.1"/>
    <property type="molecule type" value="Genomic_DNA"/>
</dbReference>
<comment type="similarity">
    <text evidence="1">Belongs to the MobA/MobL family.</text>
</comment>
<feature type="domain" description="MobA/MobL protein" evidence="4">
    <location>
        <begin position="17"/>
        <end position="197"/>
    </location>
</feature>
<dbReference type="Gene3D" id="3.30.930.30">
    <property type="match status" value="1"/>
</dbReference>